<dbReference type="EMBL" id="JALJXV010000005">
    <property type="protein sequence ID" value="MCP1675323.1"/>
    <property type="molecule type" value="Genomic_DNA"/>
</dbReference>
<dbReference type="PROSITE" id="PS51470">
    <property type="entry name" value="FG_GAP"/>
    <property type="match status" value="1"/>
</dbReference>
<evidence type="ECO:0000313" key="5">
    <source>
        <dbReference type="EMBL" id="MCP1675323.1"/>
    </source>
</evidence>
<sequence>MNRFLPLRPRNLAHLWLTGLLLLGGSGAANAEASAPLAEASLDAGVAYLQAANARSGSHFGFALSLSADGRTLAVGANGESGGLGGINPARAGKTTKTNDTSAFSGAVYIFGRTEDDGWRQQAYIKSPSAEPWQEFGFSVALSNDGRRLAVGAPFSAGSGDAGAQGSGSVLIYTLAGGEWSQTAALKASRLQAEAQYGFSLAFSGDGETLAVGAVGETVATQRDGRRGPTTRLARYAGAVYLYSRHREGWREQGVVTASNSAAGAFFGRAIALSEDGDTLAVGALGESSNASGINPTTRSVVSAVHSGAAYVFVRTEDNWTEQAFIKASNSRSGDQFGRTVALSADGNTMAVSAIGESGGSRGVDGDQRDRSAEFSGAVYVFNREISQWAQHAYIKGSNARRGDRFGDSLAMNADGTTLAVGAWGDSSDRQGLFAEPAESPMRWAGAAYVFQLEPTGWRETRYIKAPDTAAGAWFGGAGPRGGDGRTVALSSSGETLAIGAPRAAGLDGDHHSGAVYLY</sequence>
<organism evidence="5 6">
    <name type="scientific">Natronocella acetinitrilica</name>
    <dbReference type="NCBI Taxonomy" id="414046"/>
    <lineage>
        <taxon>Bacteria</taxon>
        <taxon>Pseudomonadati</taxon>
        <taxon>Pseudomonadota</taxon>
        <taxon>Gammaproteobacteria</taxon>
        <taxon>Chromatiales</taxon>
        <taxon>Ectothiorhodospiraceae</taxon>
        <taxon>Natronocella</taxon>
    </lineage>
</organism>
<evidence type="ECO:0000256" key="4">
    <source>
        <dbReference type="SAM" id="SignalP"/>
    </source>
</evidence>
<keyword evidence="2" id="KW-0677">Repeat</keyword>
<dbReference type="RefSeq" id="WP_253478599.1">
    <property type="nucleotide sequence ID" value="NZ_JALJXV010000005.1"/>
</dbReference>
<dbReference type="Proteomes" id="UP001205843">
    <property type="component" value="Unassembled WGS sequence"/>
</dbReference>
<dbReference type="InterPro" id="IPR013517">
    <property type="entry name" value="FG-GAP"/>
</dbReference>
<dbReference type="InterPro" id="IPR013519">
    <property type="entry name" value="Int_alpha_beta-p"/>
</dbReference>
<evidence type="ECO:0008006" key="7">
    <source>
        <dbReference type="Google" id="ProtNLM"/>
    </source>
</evidence>
<evidence type="ECO:0000313" key="6">
    <source>
        <dbReference type="Proteomes" id="UP001205843"/>
    </source>
</evidence>
<keyword evidence="3" id="KW-0325">Glycoprotein</keyword>
<dbReference type="Pfam" id="PF14312">
    <property type="entry name" value="FG-GAP_2"/>
    <property type="match status" value="3"/>
</dbReference>
<evidence type="ECO:0000256" key="2">
    <source>
        <dbReference type="ARBA" id="ARBA00022737"/>
    </source>
</evidence>
<gene>
    <name evidence="5" type="ORF">J2T57_002471</name>
</gene>
<accession>A0AAE3G568</accession>
<dbReference type="InterPro" id="IPR028994">
    <property type="entry name" value="Integrin_alpha_N"/>
</dbReference>
<dbReference type="PANTHER" id="PTHR36220">
    <property type="entry name" value="UNNAMED PRODUCT"/>
    <property type="match status" value="1"/>
</dbReference>
<dbReference type="AlphaFoldDB" id="A0AAE3G568"/>
<feature type="signal peptide" evidence="4">
    <location>
        <begin position="1"/>
        <end position="31"/>
    </location>
</feature>
<evidence type="ECO:0000256" key="1">
    <source>
        <dbReference type="ARBA" id="ARBA00022729"/>
    </source>
</evidence>
<protein>
    <recommendedName>
        <fullName evidence="7">Integrin</fullName>
    </recommendedName>
</protein>
<proteinExistence type="predicted"/>
<dbReference type="PANTHER" id="PTHR36220:SF1">
    <property type="entry name" value="GAMMA TUBULIN COMPLEX COMPONENT C-TERMINAL DOMAIN-CONTAINING PROTEIN"/>
    <property type="match status" value="1"/>
</dbReference>
<reference evidence="5" key="1">
    <citation type="submission" date="2022-03" db="EMBL/GenBank/DDBJ databases">
        <title>Genomic Encyclopedia of Type Strains, Phase III (KMG-III): the genomes of soil and plant-associated and newly described type strains.</title>
        <authorList>
            <person name="Whitman W."/>
        </authorList>
    </citation>
    <scope>NUCLEOTIDE SEQUENCE</scope>
    <source>
        <strain evidence="5">ANL 6-2</strain>
    </source>
</reference>
<keyword evidence="6" id="KW-1185">Reference proteome</keyword>
<evidence type="ECO:0000256" key="3">
    <source>
        <dbReference type="ARBA" id="ARBA00023180"/>
    </source>
</evidence>
<comment type="caution">
    <text evidence="5">The sequence shown here is derived from an EMBL/GenBank/DDBJ whole genome shotgun (WGS) entry which is preliminary data.</text>
</comment>
<feature type="chain" id="PRO_5041904074" description="Integrin" evidence="4">
    <location>
        <begin position="32"/>
        <end position="519"/>
    </location>
</feature>
<dbReference type="SUPFAM" id="SSF50965">
    <property type="entry name" value="Galactose oxidase, central domain"/>
    <property type="match status" value="1"/>
</dbReference>
<dbReference type="InterPro" id="IPR011043">
    <property type="entry name" value="Gal_Oxase/kelch_b-propeller"/>
</dbReference>
<name>A0AAE3G568_9GAMM</name>
<dbReference type="Gene3D" id="2.130.10.130">
    <property type="entry name" value="Integrin alpha, N-terminal"/>
    <property type="match status" value="3"/>
</dbReference>
<dbReference type="SMART" id="SM00191">
    <property type="entry name" value="Int_alpha"/>
    <property type="match status" value="6"/>
</dbReference>
<keyword evidence="1 4" id="KW-0732">Signal</keyword>